<organism evidence="2 3">
    <name type="scientific">Ventosimonas gracilis</name>
    <dbReference type="NCBI Taxonomy" id="1680762"/>
    <lineage>
        <taxon>Bacteria</taxon>
        <taxon>Pseudomonadati</taxon>
        <taxon>Pseudomonadota</taxon>
        <taxon>Gammaproteobacteria</taxon>
        <taxon>Pseudomonadales</taxon>
        <taxon>Ventosimonadaceae</taxon>
        <taxon>Ventosimonas</taxon>
    </lineage>
</organism>
<proteinExistence type="predicted"/>
<dbReference type="InterPro" id="IPR003033">
    <property type="entry name" value="SCP2_sterol-bd_dom"/>
</dbReference>
<name>A0A139SMN5_9GAMM</name>
<keyword evidence="3" id="KW-1185">Reference proteome</keyword>
<sequence>MSDLANIIKTLQDRFEGKVPTDLDAIFQFDVDGKVLNLTVKDGDYSLKEGANPDAGVTFITDMGTLQEMINGETDGMTAFMSGKLRTEGDMSLAMKLGQLLGG</sequence>
<reference evidence="2 3" key="1">
    <citation type="submission" date="2016-02" db="EMBL/GenBank/DDBJ databases">
        <authorList>
            <person name="Wen L."/>
            <person name="He K."/>
            <person name="Yang H."/>
        </authorList>
    </citation>
    <scope>NUCLEOTIDE SEQUENCE [LARGE SCALE GENOMIC DNA]</scope>
    <source>
        <strain evidence="2 3">CV58</strain>
    </source>
</reference>
<accession>A0A139SMN5</accession>
<feature type="domain" description="SCP2" evidence="1">
    <location>
        <begin position="22"/>
        <end position="101"/>
    </location>
</feature>
<dbReference type="Gene3D" id="3.30.1050.10">
    <property type="entry name" value="SCP2 sterol-binding domain"/>
    <property type="match status" value="1"/>
</dbReference>
<evidence type="ECO:0000313" key="3">
    <source>
        <dbReference type="Proteomes" id="UP000072660"/>
    </source>
</evidence>
<dbReference type="Pfam" id="PF02036">
    <property type="entry name" value="SCP2"/>
    <property type="match status" value="1"/>
</dbReference>
<evidence type="ECO:0000313" key="2">
    <source>
        <dbReference type="EMBL" id="KXU35744.1"/>
    </source>
</evidence>
<dbReference type="Proteomes" id="UP000072660">
    <property type="component" value="Unassembled WGS sequence"/>
</dbReference>
<dbReference type="RefSeq" id="WP_068392291.1">
    <property type="nucleotide sequence ID" value="NZ_LSZO01000192.1"/>
</dbReference>
<dbReference type="OrthoDB" id="9809312at2"/>
<gene>
    <name evidence="2" type="ORF">AXE65_06100</name>
</gene>
<dbReference type="SUPFAM" id="SSF55718">
    <property type="entry name" value="SCP-like"/>
    <property type="match status" value="1"/>
</dbReference>
<dbReference type="EMBL" id="LSZO01000192">
    <property type="protein sequence ID" value="KXU35744.1"/>
    <property type="molecule type" value="Genomic_DNA"/>
</dbReference>
<dbReference type="AlphaFoldDB" id="A0A139SMN5"/>
<protein>
    <submittedName>
        <fullName evidence="2">SCP-2 family sterol carrier protein</fullName>
    </submittedName>
</protein>
<comment type="caution">
    <text evidence="2">The sequence shown here is derived from an EMBL/GenBank/DDBJ whole genome shotgun (WGS) entry which is preliminary data.</text>
</comment>
<evidence type="ECO:0000259" key="1">
    <source>
        <dbReference type="Pfam" id="PF02036"/>
    </source>
</evidence>
<dbReference type="InterPro" id="IPR036527">
    <property type="entry name" value="SCP2_sterol-bd_dom_sf"/>
</dbReference>